<organism evidence="1">
    <name type="scientific">marine sediment metagenome</name>
    <dbReference type="NCBI Taxonomy" id="412755"/>
    <lineage>
        <taxon>unclassified sequences</taxon>
        <taxon>metagenomes</taxon>
        <taxon>ecological metagenomes</taxon>
    </lineage>
</organism>
<dbReference type="AlphaFoldDB" id="X1W2A5"/>
<dbReference type="EMBL" id="BARW01038533">
    <property type="protein sequence ID" value="GAJ23365.1"/>
    <property type="molecule type" value="Genomic_DNA"/>
</dbReference>
<evidence type="ECO:0000313" key="1">
    <source>
        <dbReference type="EMBL" id="GAJ23365.1"/>
    </source>
</evidence>
<gene>
    <name evidence="1" type="ORF">S12H4_59105</name>
</gene>
<comment type="caution">
    <text evidence="1">The sequence shown here is derived from an EMBL/GenBank/DDBJ whole genome shotgun (WGS) entry which is preliminary data.</text>
</comment>
<sequence length="51" mass="5666">MGIEFRVSTDTLTQKPMVEVWKDGLSIASIYGHDDGLQVVSKYLDGVEHEA</sequence>
<proteinExistence type="predicted"/>
<name>X1W2A5_9ZZZZ</name>
<protein>
    <submittedName>
        <fullName evidence="1">Uncharacterized protein</fullName>
    </submittedName>
</protein>
<feature type="non-terminal residue" evidence="1">
    <location>
        <position position="51"/>
    </location>
</feature>
<reference evidence="1" key="1">
    <citation type="journal article" date="2014" name="Front. Microbiol.">
        <title>High frequency of phylogenetically diverse reductive dehalogenase-homologous genes in deep subseafloor sedimentary metagenomes.</title>
        <authorList>
            <person name="Kawai M."/>
            <person name="Futagami T."/>
            <person name="Toyoda A."/>
            <person name="Takaki Y."/>
            <person name="Nishi S."/>
            <person name="Hori S."/>
            <person name="Arai W."/>
            <person name="Tsubouchi T."/>
            <person name="Morono Y."/>
            <person name="Uchiyama I."/>
            <person name="Ito T."/>
            <person name="Fujiyama A."/>
            <person name="Inagaki F."/>
            <person name="Takami H."/>
        </authorList>
    </citation>
    <scope>NUCLEOTIDE SEQUENCE</scope>
    <source>
        <strain evidence="1">Expedition CK06-06</strain>
    </source>
</reference>
<accession>X1W2A5</accession>